<feature type="compositionally biased region" description="Low complexity" evidence="1">
    <location>
        <begin position="186"/>
        <end position="200"/>
    </location>
</feature>
<name>A0A8T2PDF1_9TELE</name>
<protein>
    <submittedName>
        <fullName evidence="3">Uncharacterized protein</fullName>
    </submittedName>
</protein>
<dbReference type="EMBL" id="JAFBMS010000015">
    <property type="protein sequence ID" value="KAG9346767.1"/>
    <property type="molecule type" value="Genomic_DNA"/>
</dbReference>
<comment type="caution">
    <text evidence="3">The sequence shown here is derived from an EMBL/GenBank/DDBJ whole genome shotgun (WGS) entry which is preliminary data.</text>
</comment>
<organism evidence="3 4">
    <name type="scientific">Albula glossodonta</name>
    <name type="common">roundjaw bonefish</name>
    <dbReference type="NCBI Taxonomy" id="121402"/>
    <lineage>
        <taxon>Eukaryota</taxon>
        <taxon>Metazoa</taxon>
        <taxon>Chordata</taxon>
        <taxon>Craniata</taxon>
        <taxon>Vertebrata</taxon>
        <taxon>Euteleostomi</taxon>
        <taxon>Actinopterygii</taxon>
        <taxon>Neopterygii</taxon>
        <taxon>Teleostei</taxon>
        <taxon>Albuliformes</taxon>
        <taxon>Albulidae</taxon>
        <taxon>Albula</taxon>
    </lineage>
</organism>
<dbReference type="Proteomes" id="UP000824540">
    <property type="component" value="Unassembled WGS sequence"/>
</dbReference>
<evidence type="ECO:0000313" key="4">
    <source>
        <dbReference type="Proteomes" id="UP000824540"/>
    </source>
</evidence>
<feature type="compositionally biased region" description="Polar residues" evidence="1">
    <location>
        <begin position="176"/>
        <end position="185"/>
    </location>
</feature>
<gene>
    <name evidence="3" type="ORF">JZ751_007084</name>
</gene>
<keyword evidence="2" id="KW-0732">Signal</keyword>
<keyword evidence="4" id="KW-1185">Reference proteome</keyword>
<evidence type="ECO:0000256" key="1">
    <source>
        <dbReference type="SAM" id="MobiDB-lite"/>
    </source>
</evidence>
<proteinExistence type="predicted"/>
<reference evidence="3" key="1">
    <citation type="thesis" date="2021" institute="BYU ScholarsArchive" country="Provo, UT, USA">
        <title>Applications of and Algorithms for Genome Assembly and Genomic Analyses with an Emphasis on Marine Teleosts.</title>
        <authorList>
            <person name="Pickett B.D."/>
        </authorList>
    </citation>
    <scope>NUCLEOTIDE SEQUENCE</scope>
    <source>
        <strain evidence="3">HI-2016</strain>
    </source>
</reference>
<evidence type="ECO:0000256" key="2">
    <source>
        <dbReference type="SAM" id="SignalP"/>
    </source>
</evidence>
<evidence type="ECO:0000313" key="3">
    <source>
        <dbReference type="EMBL" id="KAG9346767.1"/>
    </source>
</evidence>
<sequence length="276" mass="29405">MHVLMRVCILTCGGLSIDVSAMYQKQLDNVYISTTGSRHEGCDVPLNAPVLHISVYLCKFIVSGRASQAQQALALFCVFVDAPALIQQLSHCVDIPISGGQSRGGVGRGGQKKYILVRLASVECVFCPHACEGGSGLVQCAAHRRCQPAQHLRICKRFTVRSGQFTDAFSIRAHGSQGQSHTANHSTAPATASRRASSRACVSGSTVRRSTPSVALESSSSEAVFSMGFSRSSWSRMKDSTWGGMQGDPGGGVNSLLAYVDRALHPKSTTLPEDMS</sequence>
<accession>A0A8T2PDF1</accession>
<feature type="chain" id="PRO_5035808372" evidence="2">
    <location>
        <begin position="17"/>
        <end position="276"/>
    </location>
</feature>
<feature type="region of interest" description="Disordered" evidence="1">
    <location>
        <begin position="176"/>
        <end position="204"/>
    </location>
</feature>
<feature type="signal peptide" evidence="2">
    <location>
        <begin position="1"/>
        <end position="16"/>
    </location>
</feature>
<dbReference type="AlphaFoldDB" id="A0A8T2PDF1"/>